<keyword evidence="3" id="KW-1185">Reference proteome</keyword>
<evidence type="ECO:0008006" key="4">
    <source>
        <dbReference type="Google" id="ProtNLM"/>
    </source>
</evidence>
<evidence type="ECO:0000313" key="3">
    <source>
        <dbReference type="Proteomes" id="UP000219215"/>
    </source>
</evidence>
<accession>A0A2C8FEY1</accession>
<dbReference type="RefSeq" id="WP_097013319.1">
    <property type="nucleotide sequence ID" value="NZ_LT907975.1"/>
</dbReference>
<name>A0A2C8FEY1_9BACT</name>
<sequence>MNKSDIVKSKLLDLPRSVWRQGRVVKELARAADCSTRMVRKVRETLEKSQPAGAEIVTNEQLDPGNEDTLRLEVKIQQLEKELKRARKEKLTDAEVKRFILKSRANTDDVPVWVPRSAKIHEHGEDVPMTMWSDFHWAEQVRPEEIQGLNRFDMDIAAERLRTLCDNTSYLLTDHLKGRDWPGIIVCLNGDMLSGDIHEELSETNAEDIGPAWIDLRRNLQSALTLMADRFGKVFVPCEFGNHTRTTKKIRHKKAAHKNLDWLLYHELADFMADDDRIKFLIGEGADVQFKVYDHTYRMTHGNQFRGGAGFIGALAPVTRGEHKKRIAVQSYNAGYDTLLIGHFHQCMKLPRVLCNGSLVGYNEFAINNNFSFDEPKQMLWLTNRRLGLVNPLEVYCVEPGQPVNDNSPWVSWEERESA</sequence>
<protein>
    <recommendedName>
        <fullName evidence="4">Calcineurin-like phosphoesterase domain-containing protein</fullName>
    </recommendedName>
</protein>
<dbReference type="OrthoDB" id="7059292at2"/>
<organism evidence="2 3">
    <name type="scientific">Pseudodesulfovibrio profundus</name>
    <dbReference type="NCBI Taxonomy" id="57320"/>
    <lineage>
        <taxon>Bacteria</taxon>
        <taxon>Pseudomonadati</taxon>
        <taxon>Thermodesulfobacteriota</taxon>
        <taxon>Desulfovibrionia</taxon>
        <taxon>Desulfovibrionales</taxon>
        <taxon>Desulfovibrionaceae</taxon>
    </lineage>
</organism>
<gene>
    <name evidence="2" type="ORF">DPRO_3703</name>
</gene>
<reference evidence="3" key="1">
    <citation type="submission" date="2017-09" db="EMBL/GenBank/DDBJ databases">
        <authorList>
            <person name="Regsiter A."/>
            <person name="William W."/>
        </authorList>
    </citation>
    <scope>NUCLEOTIDE SEQUENCE [LARGE SCALE GENOMIC DNA]</scope>
    <source>
        <strain evidence="3">500-1</strain>
    </source>
</reference>
<dbReference type="KEGG" id="pprf:DPRO_3703"/>
<dbReference type="AlphaFoldDB" id="A0A2C8FEY1"/>
<feature type="coiled-coil region" evidence="1">
    <location>
        <begin position="69"/>
        <end position="96"/>
    </location>
</feature>
<dbReference type="EMBL" id="LT907975">
    <property type="protein sequence ID" value="SOB60619.1"/>
    <property type="molecule type" value="Genomic_DNA"/>
</dbReference>
<proteinExistence type="predicted"/>
<keyword evidence="1" id="KW-0175">Coiled coil</keyword>
<dbReference type="Proteomes" id="UP000219215">
    <property type="component" value="Chromosome DPRO"/>
</dbReference>
<evidence type="ECO:0000256" key="1">
    <source>
        <dbReference type="SAM" id="Coils"/>
    </source>
</evidence>
<evidence type="ECO:0000313" key="2">
    <source>
        <dbReference type="EMBL" id="SOB60619.1"/>
    </source>
</evidence>